<feature type="region of interest" description="Disordered" evidence="2">
    <location>
        <begin position="296"/>
        <end position="361"/>
    </location>
</feature>
<feature type="region of interest" description="Disordered" evidence="2">
    <location>
        <begin position="394"/>
        <end position="515"/>
    </location>
</feature>
<feature type="region of interest" description="Disordered" evidence="2">
    <location>
        <begin position="31"/>
        <end position="229"/>
    </location>
</feature>
<feature type="compositionally biased region" description="Low complexity" evidence="2">
    <location>
        <begin position="191"/>
        <end position="202"/>
    </location>
</feature>
<feature type="compositionally biased region" description="Low complexity" evidence="2">
    <location>
        <begin position="300"/>
        <end position="310"/>
    </location>
</feature>
<feature type="chain" id="PRO_5045025431" evidence="3">
    <location>
        <begin position="21"/>
        <end position="652"/>
    </location>
</feature>
<feature type="compositionally biased region" description="Acidic residues" evidence="2">
    <location>
        <begin position="211"/>
        <end position="229"/>
    </location>
</feature>
<proteinExistence type="predicted"/>
<feature type="compositionally biased region" description="Acidic residues" evidence="2">
    <location>
        <begin position="123"/>
        <end position="138"/>
    </location>
</feature>
<accession>A0ABM3VPJ7</accession>
<feature type="compositionally biased region" description="Acidic residues" evidence="2">
    <location>
        <begin position="102"/>
        <end position="115"/>
    </location>
</feature>
<name>A0ABM3VPJ7_MUSDO</name>
<keyword evidence="3" id="KW-0732">Signal</keyword>
<keyword evidence="4" id="KW-1185">Reference proteome</keyword>
<evidence type="ECO:0000256" key="1">
    <source>
        <dbReference type="SAM" id="Coils"/>
    </source>
</evidence>
<feature type="compositionally biased region" description="Low complexity" evidence="2">
    <location>
        <begin position="407"/>
        <end position="417"/>
    </location>
</feature>
<protein>
    <submittedName>
        <fullName evidence="5 6">Dentin sialophosphoprotein-like isoform X1</fullName>
    </submittedName>
</protein>
<evidence type="ECO:0000256" key="3">
    <source>
        <dbReference type="SAM" id="SignalP"/>
    </source>
</evidence>
<evidence type="ECO:0000313" key="5">
    <source>
        <dbReference type="RefSeq" id="XP_058987724.1"/>
    </source>
</evidence>
<feature type="compositionally biased region" description="Acidic residues" evidence="2">
    <location>
        <begin position="49"/>
        <end position="91"/>
    </location>
</feature>
<gene>
    <name evidence="5 6" type="primary">LOC131800477</name>
</gene>
<organism evidence="4 5">
    <name type="scientific">Musca domestica</name>
    <name type="common">House fly</name>
    <dbReference type="NCBI Taxonomy" id="7370"/>
    <lineage>
        <taxon>Eukaryota</taxon>
        <taxon>Metazoa</taxon>
        <taxon>Ecdysozoa</taxon>
        <taxon>Arthropoda</taxon>
        <taxon>Hexapoda</taxon>
        <taxon>Insecta</taxon>
        <taxon>Pterygota</taxon>
        <taxon>Neoptera</taxon>
        <taxon>Endopterygota</taxon>
        <taxon>Diptera</taxon>
        <taxon>Brachycera</taxon>
        <taxon>Muscomorpha</taxon>
        <taxon>Muscoidea</taxon>
        <taxon>Muscidae</taxon>
        <taxon>Musca</taxon>
    </lineage>
</organism>
<sequence>MKFVLLLCVLSVLLLQQTYASPVKLVERQERAVGRQQATSGAVAAAPAVDDDDDDEDDDDDDTDLGDLIEDDDDDEDDDDEEDDDEEEDDTPQGQAAPAASSDDDDEEDDDDDDYLDRLFDDILGDDEEEDDDDDEDTASSVQNTIAAQPAAPIEDLAPAAASSTNTGISDGVDLPVESGNAADTLSEGNAAIADIAPASSSNQNEGALTGDDDEADDEDEDDDDDDIIGDDVIEARREARELKNNIIDMTSDAFQERNNQFVDAIFARINRIVSDNYDPFVVQLTGRSAAVHDVKHNSHTTGSSSSTKTAIPNRTKEQQITYKTKATKPQTANTSIKKLKNTKSEPRSTSTNTDNIESLPKDNQEYEKAKLQLQLEQLQAQQPTLKATKQIENNVSGQEEQKSDNTAAAATETAVADNKVVGSELRPETRTVHTNEVVKSGNQKKASTKAHKQNANKKVHNGNSVASGTAASGTKAANNNNNNKQKLKSTIGHKTGNSPQHGDKDGSGDFQKAEGSLSGLASLKRVGNVKVVTDPEGRNSTIKAKFTLGPLILRVEKSFKRGGVENVKSATARTNEMIGRIKFGVVNDRATLMSIKVQQPKQVEVESKDNHDRTREFVWRRTPKIAKLVNEKLKMAAETFFAPQGVEVVRF</sequence>
<dbReference type="GeneID" id="131800477"/>
<dbReference type="RefSeq" id="XP_058987725.1">
    <property type="nucleotide sequence ID" value="XM_059131742.1"/>
</dbReference>
<feature type="compositionally biased region" description="Low complexity" evidence="2">
    <location>
        <begin position="462"/>
        <end position="485"/>
    </location>
</feature>
<feature type="compositionally biased region" description="Polar residues" evidence="2">
    <location>
        <begin position="319"/>
        <end position="337"/>
    </location>
</feature>
<dbReference type="RefSeq" id="XP_058987724.1">
    <property type="nucleotide sequence ID" value="XM_059131741.1"/>
</dbReference>
<feature type="compositionally biased region" description="Low complexity" evidence="2">
    <location>
        <begin position="150"/>
        <end position="162"/>
    </location>
</feature>
<reference evidence="5 6" key="1">
    <citation type="submission" date="2025-05" db="UniProtKB">
        <authorList>
            <consortium name="RefSeq"/>
        </authorList>
    </citation>
    <scope>IDENTIFICATION</scope>
    <source>
        <strain evidence="5 6">Aabys</strain>
        <tissue evidence="5 6">Whole body</tissue>
    </source>
</reference>
<feature type="signal peptide" evidence="3">
    <location>
        <begin position="1"/>
        <end position="20"/>
    </location>
</feature>
<keyword evidence="1" id="KW-0175">Coiled coil</keyword>
<feature type="compositionally biased region" description="Polar residues" evidence="2">
    <location>
        <begin position="348"/>
        <end position="357"/>
    </location>
</feature>
<dbReference type="PANTHER" id="PTHR35711">
    <property type="entry name" value="EXPRESSED PROTEIN"/>
    <property type="match status" value="1"/>
</dbReference>
<feature type="coiled-coil region" evidence="1">
    <location>
        <begin position="362"/>
        <end position="389"/>
    </location>
</feature>
<evidence type="ECO:0000256" key="2">
    <source>
        <dbReference type="SAM" id="MobiDB-lite"/>
    </source>
</evidence>
<evidence type="ECO:0000313" key="4">
    <source>
        <dbReference type="Proteomes" id="UP001652621"/>
    </source>
</evidence>
<dbReference type="PANTHER" id="PTHR35711:SF1">
    <property type="entry name" value="ECTODERMAL, ISOFORM F"/>
    <property type="match status" value="1"/>
</dbReference>
<feature type="compositionally biased region" description="Basic residues" evidence="2">
    <location>
        <begin position="447"/>
        <end position="461"/>
    </location>
</feature>
<dbReference type="Proteomes" id="UP001652621">
    <property type="component" value="Unplaced"/>
</dbReference>
<evidence type="ECO:0000313" key="6">
    <source>
        <dbReference type="RefSeq" id="XP_058987725.1"/>
    </source>
</evidence>